<feature type="region of interest" description="Disordered" evidence="2">
    <location>
        <begin position="244"/>
        <end position="492"/>
    </location>
</feature>
<dbReference type="RefSeq" id="XP_014174400.1">
    <property type="nucleotide sequence ID" value="XM_014318925.1"/>
</dbReference>
<dbReference type="GeneID" id="25978474"/>
<proteinExistence type="predicted"/>
<gene>
    <name evidence="4" type="ORF">CMQ_5180</name>
</gene>
<dbReference type="InterPro" id="IPR001138">
    <property type="entry name" value="Zn2Cys6_DnaBD"/>
</dbReference>
<evidence type="ECO:0000313" key="5">
    <source>
        <dbReference type="Proteomes" id="UP000007796"/>
    </source>
</evidence>
<organism evidence="5">
    <name type="scientific">Grosmannia clavigera (strain kw1407 / UAMH 11150)</name>
    <name type="common">Blue stain fungus</name>
    <name type="synonym">Graphiocladiella clavigera</name>
    <dbReference type="NCBI Taxonomy" id="655863"/>
    <lineage>
        <taxon>Eukaryota</taxon>
        <taxon>Fungi</taxon>
        <taxon>Dikarya</taxon>
        <taxon>Ascomycota</taxon>
        <taxon>Pezizomycotina</taxon>
        <taxon>Sordariomycetes</taxon>
        <taxon>Sordariomycetidae</taxon>
        <taxon>Ophiostomatales</taxon>
        <taxon>Ophiostomataceae</taxon>
        <taxon>Leptographium</taxon>
    </lineage>
</organism>
<dbReference type="SMART" id="SM00066">
    <property type="entry name" value="GAL4"/>
    <property type="match status" value="1"/>
</dbReference>
<dbReference type="GO" id="GO:0000981">
    <property type="term" value="F:DNA-binding transcription factor activity, RNA polymerase II-specific"/>
    <property type="evidence" value="ECO:0007669"/>
    <property type="project" value="InterPro"/>
</dbReference>
<evidence type="ECO:0000256" key="1">
    <source>
        <dbReference type="ARBA" id="ARBA00023242"/>
    </source>
</evidence>
<feature type="compositionally biased region" description="Polar residues" evidence="2">
    <location>
        <begin position="168"/>
        <end position="179"/>
    </location>
</feature>
<dbReference type="PANTHER" id="PTHR46910:SF32">
    <property type="entry name" value="TRANSCRIPTION FACTOR DOMAIN-CONTAINING PROTEIN-RELATED"/>
    <property type="match status" value="1"/>
</dbReference>
<dbReference type="SUPFAM" id="SSF57701">
    <property type="entry name" value="Zn2/Cys6 DNA-binding domain"/>
    <property type="match status" value="1"/>
</dbReference>
<reference evidence="4 5" key="1">
    <citation type="journal article" date="2011" name="Proc. Natl. Acad. Sci. U.S.A.">
        <title>Genome and transcriptome analyses of the mountain pine beetle-fungal symbiont Grosmannia clavigera, a lodgepole pine pathogen.</title>
        <authorList>
            <person name="DiGuistini S."/>
            <person name="Wang Y."/>
            <person name="Liao N.Y."/>
            <person name="Taylor G."/>
            <person name="Tanguay P."/>
            <person name="Feau N."/>
            <person name="Henrissat B."/>
            <person name="Chan S.K."/>
            <person name="Hesse-Orce U."/>
            <person name="Alamouti S.M."/>
            <person name="Tsui C.K.M."/>
            <person name="Docking R.T."/>
            <person name="Levasseur A."/>
            <person name="Haridas S."/>
            <person name="Robertson G."/>
            <person name="Birol I."/>
            <person name="Holt R.A."/>
            <person name="Marra M.A."/>
            <person name="Hamelin R.C."/>
            <person name="Hirst M."/>
            <person name="Jones S.J.M."/>
            <person name="Bohlmann J."/>
            <person name="Breuil C."/>
        </authorList>
    </citation>
    <scope>NUCLEOTIDE SEQUENCE [LARGE SCALE GENOMIC DNA]</scope>
    <source>
        <strain evidence="5">kw1407 / UAMH 11150</strain>
    </source>
</reference>
<dbReference type="OrthoDB" id="5401558at2759"/>
<feature type="compositionally biased region" description="Basic and acidic residues" evidence="2">
    <location>
        <begin position="352"/>
        <end position="364"/>
    </location>
</feature>
<dbReference type="HOGENOM" id="CLU_477425_0_0_1"/>
<evidence type="ECO:0000313" key="4">
    <source>
        <dbReference type="EMBL" id="EFX04918.1"/>
    </source>
</evidence>
<feature type="compositionally biased region" description="Gly residues" evidence="2">
    <location>
        <begin position="273"/>
        <end position="286"/>
    </location>
</feature>
<dbReference type="eggNOG" id="ENOG502S6QC">
    <property type="taxonomic scope" value="Eukaryota"/>
</dbReference>
<dbReference type="InterPro" id="IPR036864">
    <property type="entry name" value="Zn2-C6_fun-type_DNA-bd_sf"/>
</dbReference>
<dbReference type="InterPro" id="IPR050987">
    <property type="entry name" value="AtrR-like"/>
</dbReference>
<feature type="compositionally biased region" description="Polar residues" evidence="2">
    <location>
        <begin position="464"/>
        <end position="475"/>
    </location>
</feature>
<evidence type="ECO:0000256" key="2">
    <source>
        <dbReference type="SAM" id="MobiDB-lite"/>
    </source>
</evidence>
<feature type="domain" description="Zn(2)-C6 fungal-type" evidence="3">
    <location>
        <begin position="185"/>
        <end position="219"/>
    </location>
</feature>
<keyword evidence="5" id="KW-1185">Reference proteome</keyword>
<dbReference type="CDD" id="cd00067">
    <property type="entry name" value="GAL4"/>
    <property type="match status" value="1"/>
</dbReference>
<feature type="compositionally biased region" description="Low complexity" evidence="2">
    <location>
        <begin position="314"/>
        <end position="331"/>
    </location>
</feature>
<evidence type="ECO:0000259" key="3">
    <source>
        <dbReference type="PROSITE" id="PS50048"/>
    </source>
</evidence>
<dbReference type="AlphaFoldDB" id="F0XBQ1"/>
<feature type="compositionally biased region" description="Low complexity" evidence="2">
    <location>
        <begin position="454"/>
        <end position="463"/>
    </location>
</feature>
<dbReference type="PROSITE" id="PS00463">
    <property type="entry name" value="ZN2_CY6_FUNGAL_1"/>
    <property type="match status" value="1"/>
</dbReference>
<sequence>MAEEVRPKLAQIPQGRDVPSLAGVPKQEDDDQDRRHRPQPLQLPANTVTLPSFREAYGSALAQYPAPPPPPAHQPYVDQMGRPGPRPPYPDSPNSSGRLGPQGPPGPLGPPGPMNGGGDMHYAPRLHAPDVASRENKDYYGGYPYNPYADRAPPPHPSYWAQHPMPPNYQSQPPESAPRQRTSIACKYCRKRKIRCSGYQNTPDGKCTNCKKTGNDCVFQPVSSTTSTAFVPVSAIQGGVPPGTPLYGAFGQPLGPNGGRGPAPANGPPGGPNGPNGGHGGMNGGGGPPPGYGPNSPGGGGYYQQQHLPSPMDQNGPPQQLPPSSQGPPSSAMSMRQLPLPYPQPNNGYPGEDQRRRNSKRPREDEEAEYSNRLPPPAPGYSNHSNNGYYGGPDELARAHGDMNVNRHSPPSMHGSSVPLSSGSPTNGHHGYGPLPPPPPMSSVGTDTSVRSNGSAAGTAATSPIEQSGARSPSSEAEDKARGQAAGWHLQQPHTFARECDLGAGRDMDRFMLNRLGSARPDPRPDYVADQAQAHLLRERV</sequence>
<feature type="compositionally biased region" description="Low complexity" evidence="2">
    <location>
        <begin position="92"/>
        <end position="101"/>
    </location>
</feature>
<dbReference type="PANTHER" id="PTHR46910">
    <property type="entry name" value="TRANSCRIPTION FACTOR PDR1"/>
    <property type="match status" value="1"/>
</dbReference>
<dbReference type="Gene3D" id="4.10.240.10">
    <property type="entry name" value="Zn(2)-C6 fungal-type DNA-binding domain"/>
    <property type="match status" value="1"/>
</dbReference>
<feature type="compositionally biased region" description="Pro residues" evidence="2">
    <location>
        <begin position="102"/>
        <end position="113"/>
    </location>
</feature>
<dbReference type="GO" id="GO:0008270">
    <property type="term" value="F:zinc ion binding"/>
    <property type="evidence" value="ECO:0007669"/>
    <property type="project" value="InterPro"/>
</dbReference>
<dbReference type="EMBL" id="GL629756">
    <property type="protein sequence ID" value="EFX04918.1"/>
    <property type="molecule type" value="Genomic_DNA"/>
</dbReference>
<dbReference type="STRING" id="655863.F0XBQ1"/>
<dbReference type="PROSITE" id="PS50048">
    <property type="entry name" value="ZN2_CY6_FUNGAL_2"/>
    <property type="match status" value="1"/>
</dbReference>
<dbReference type="Proteomes" id="UP000007796">
    <property type="component" value="Unassembled WGS sequence"/>
</dbReference>
<feature type="region of interest" description="Disordered" evidence="2">
    <location>
        <begin position="1"/>
        <end position="179"/>
    </location>
</feature>
<keyword evidence="1" id="KW-0539">Nucleus</keyword>
<feature type="compositionally biased region" description="Polar residues" evidence="2">
    <location>
        <begin position="443"/>
        <end position="453"/>
    </location>
</feature>
<protein>
    <submittedName>
        <fullName evidence="4">C6 zinc finger domain containing protein</fullName>
    </submittedName>
</protein>
<dbReference type="Pfam" id="PF00172">
    <property type="entry name" value="Zn_clus"/>
    <property type="match status" value="1"/>
</dbReference>
<accession>F0XBQ1</accession>
<feature type="compositionally biased region" description="Polar residues" evidence="2">
    <location>
        <begin position="406"/>
        <end position="427"/>
    </location>
</feature>
<dbReference type="InParanoid" id="F0XBQ1"/>
<name>F0XBQ1_GROCL</name>